<comment type="caution">
    <text evidence="2">The sequence shown here is derived from an EMBL/GenBank/DDBJ whole genome shotgun (WGS) entry which is preliminary data.</text>
</comment>
<organism evidence="2 3">
    <name type="scientific">Rheinheimera riviphila</name>
    <dbReference type="NCBI Taxonomy" id="1834037"/>
    <lineage>
        <taxon>Bacteria</taxon>
        <taxon>Pseudomonadati</taxon>
        <taxon>Pseudomonadota</taxon>
        <taxon>Gammaproteobacteria</taxon>
        <taxon>Chromatiales</taxon>
        <taxon>Chromatiaceae</taxon>
        <taxon>Rheinheimera</taxon>
    </lineage>
</organism>
<dbReference type="Gene3D" id="3.40.50.720">
    <property type="entry name" value="NAD(P)-binding Rossmann-like Domain"/>
    <property type="match status" value="2"/>
</dbReference>
<gene>
    <name evidence="2" type="ORF">EOE67_01860</name>
</gene>
<proteinExistence type="predicted"/>
<name>A0A437R597_9GAMM</name>
<evidence type="ECO:0000259" key="1">
    <source>
        <dbReference type="Pfam" id="PF00899"/>
    </source>
</evidence>
<dbReference type="InterPro" id="IPR035985">
    <property type="entry name" value="Ubiquitin-activating_enz"/>
</dbReference>
<dbReference type="RefSeq" id="WP_127697337.1">
    <property type="nucleotide sequence ID" value="NZ_SACS01000001.1"/>
</dbReference>
<accession>A0A437R597</accession>
<evidence type="ECO:0000313" key="2">
    <source>
        <dbReference type="EMBL" id="RVU41959.1"/>
    </source>
</evidence>
<dbReference type="OrthoDB" id="7060788at2"/>
<keyword evidence="3" id="KW-1185">Reference proteome</keyword>
<dbReference type="GO" id="GO:0008641">
    <property type="term" value="F:ubiquitin-like modifier activating enzyme activity"/>
    <property type="evidence" value="ECO:0007669"/>
    <property type="project" value="InterPro"/>
</dbReference>
<dbReference type="EMBL" id="SACS01000001">
    <property type="protein sequence ID" value="RVU41959.1"/>
    <property type="molecule type" value="Genomic_DNA"/>
</dbReference>
<protein>
    <recommendedName>
        <fullName evidence="1">THIF-type NAD/FAD binding fold domain-containing protein</fullName>
    </recommendedName>
</protein>
<dbReference type="InterPro" id="IPR000594">
    <property type="entry name" value="ThiF_NAD_FAD-bd"/>
</dbReference>
<reference evidence="2 3" key="1">
    <citation type="submission" date="2019-01" db="EMBL/GenBank/DDBJ databases">
        <authorList>
            <person name="Chen W.-M."/>
        </authorList>
    </citation>
    <scope>NUCLEOTIDE SEQUENCE [LARGE SCALE GENOMIC DNA]</scope>
    <source>
        <strain evidence="2 3">KYPC3</strain>
    </source>
</reference>
<feature type="domain" description="THIF-type NAD/FAD binding fold" evidence="1">
    <location>
        <begin position="110"/>
        <end position="263"/>
    </location>
</feature>
<sequence length="363" mass="40059">MTQEDAKYQINPHVRVIHVTPNEILVKHSARSFFSKSWTDKGRTGLLGRLINHMNGQHSLKELHENGVIKPDEYASTLQLVNELVEEHILIKPEHDLVDVYLKVIQGAETSLSDKRIGIIGCGQAGSRIAKQLAQCGIKYLLLSGDSKVHNATSLQRFLSIEPGFVTEGAAVADCLAASLKQYDLASISTITEDSFSKENIRAVFEQCDLVVAALDEYMQSILHTINQQALEAEKPWALTVFDGSEGIAGPIFVPGDTCCFNEFELQGVAAAGSLKRDVITYYDAVNATGQPDLGFAPSPYIDVVTGQLTSGLLNYLTTGRSFLVSRAIRTDFERMSVDYEDIKRIPRCSACTPFRPFRNVFL</sequence>
<dbReference type="Pfam" id="PF00899">
    <property type="entry name" value="ThiF"/>
    <property type="match status" value="1"/>
</dbReference>
<dbReference type="Proteomes" id="UP000283077">
    <property type="component" value="Unassembled WGS sequence"/>
</dbReference>
<evidence type="ECO:0000313" key="3">
    <source>
        <dbReference type="Proteomes" id="UP000283077"/>
    </source>
</evidence>
<dbReference type="AlphaFoldDB" id="A0A437R597"/>
<dbReference type="SUPFAM" id="SSF69572">
    <property type="entry name" value="Activating enzymes of the ubiquitin-like proteins"/>
    <property type="match status" value="1"/>
</dbReference>